<proteinExistence type="predicted"/>
<name>A0ABD6B227_9EURY</name>
<comment type="caution">
    <text evidence="1">The sequence shown here is derived from an EMBL/GenBank/DDBJ whole genome shotgun (WGS) entry which is preliminary data.</text>
</comment>
<organism evidence="1 2">
    <name type="scientific">Halomarina rubra</name>
    <dbReference type="NCBI Taxonomy" id="2071873"/>
    <lineage>
        <taxon>Archaea</taxon>
        <taxon>Methanobacteriati</taxon>
        <taxon>Methanobacteriota</taxon>
        <taxon>Stenosarchaea group</taxon>
        <taxon>Halobacteria</taxon>
        <taxon>Halobacteriales</taxon>
        <taxon>Natronomonadaceae</taxon>
        <taxon>Halomarina</taxon>
    </lineage>
</organism>
<accession>A0ABD6B227</accession>
<gene>
    <name evidence="1" type="ORF">ACFSBT_20570</name>
</gene>
<reference evidence="1 2" key="1">
    <citation type="journal article" date="2019" name="Int. J. Syst. Evol. Microbiol.">
        <title>The Global Catalogue of Microorganisms (GCM) 10K type strain sequencing project: providing services to taxonomists for standard genome sequencing and annotation.</title>
        <authorList>
            <consortium name="The Broad Institute Genomics Platform"/>
            <consortium name="The Broad Institute Genome Sequencing Center for Infectious Disease"/>
            <person name="Wu L."/>
            <person name="Ma J."/>
        </authorList>
    </citation>
    <scope>NUCLEOTIDE SEQUENCE [LARGE SCALE GENOMIC DNA]</scope>
    <source>
        <strain evidence="1 2">CGMCC 1.12563</strain>
    </source>
</reference>
<dbReference type="Proteomes" id="UP001597187">
    <property type="component" value="Unassembled WGS sequence"/>
</dbReference>
<evidence type="ECO:0000313" key="1">
    <source>
        <dbReference type="EMBL" id="MFD1515680.1"/>
    </source>
</evidence>
<sequence length="80" mass="9122">MTEELPEYEKGDILEVRGGVYRVTMVDILARQDKPLQYRLECLEGPPMTLKPEYSEGEFVATEYHGVSPDDITVQEGDDE</sequence>
<dbReference type="RefSeq" id="WP_250875605.1">
    <property type="nucleotide sequence ID" value="NZ_JALXFV010000009.1"/>
</dbReference>
<evidence type="ECO:0000313" key="2">
    <source>
        <dbReference type="Proteomes" id="UP001597187"/>
    </source>
</evidence>
<dbReference type="AlphaFoldDB" id="A0ABD6B227"/>
<protein>
    <recommendedName>
        <fullName evidence="3">Transcriptional regulator</fullName>
    </recommendedName>
</protein>
<evidence type="ECO:0008006" key="3">
    <source>
        <dbReference type="Google" id="ProtNLM"/>
    </source>
</evidence>
<keyword evidence="2" id="KW-1185">Reference proteome</keyword>
<dbReference type="EMBL" id="JBHUDC010000009">
    <property type="protein sequence ID" value="MFD1515680.1"/>
    <property type="molecule type" value="Genomic_DNA"/>
</dbReference>